<dbReference type="Proteomes" id="UP000638353">
    <property type="component" value="Unassembled WGS sequence"/>
</dbReference>
<dbReference type="AlphaFoldDB" id="A0A918X821"/>
<proteinExistence type="predicted"/>
<evidence type="ECO:0000256" key="1">
    <source>
        <dbReference type="ARBA" id="ARBA00023125"/>
    </source>
</evidence>
<dbReference type="Gene3D" id="1.10.150.130">
    <property type="match status" value="1"/>
</dbReference>
<keyword evidence="1" id="KW-0238">DNA-binding</keyword>
<accession>A0A918X821</accession>
<reference evidence="2" key="2">
    <citation type="submission" date="2020-09" db="EMBL/GenBank/DDBJ databases">
        <authorList>
            <person name="Sun Q."/>
            <person name="Ohkuma M."/>
        </authorList>
    </citation>
    <scope>NUCLEOTIDE SEQUENCE</scope>
    <source>
        <strain evidence="2">JCM 4637</strain>
    </source>
</reference>
<dbReference type="InterPro" id="IPR010998">
    <property type="entry name" value="Integrase_recombinase_N"/>
</dbReference>
<dbReference type="RefSeq" id="WP_189827728.1">
    <property type="nucleotide sequence ID" value="NZ_BMVC01000025.1"/>
</dbReference>
<reference evidence="2" key="1">
    <citation type="journal article" date="2014" name="Int. J. Syst. Evol. Microbiol.">
        <title>Complete genome sequence of Corynebacterium casei LMG S-19264T (=DSM 44701T), isolated from a smear-ripened cheese.</title>
        <authorList>
            <consortium name="US DOE Joint Genome Institute (JGI-PGF)"/>
            <person name="Walter F."/>
            <person name="Albersmeier A."/>
            <person name="Kalinowski J."/>
            <person name="Ruckert C."/>
        </authorList>
    </citation>
    <scope>NUCLEOTIDE SEQUENCE</scope>
    <source>
        <strain evidence="2">JCM 4637</strain>
    </source>
</reference>
<dbReference type="GO" id="GO:0003677">
    <property type="term" value="F:DNA binding"/>
    <property type="evidence" value="ECO:0007669"/>
    <property type="project" value="UniProtKB-KW"/>
</dbReference>
<dbReference type="EMBL" id="BMVC01000025">
    <property type="protein sequence ID" value="GHD16791.1"/>
    <property type="molecule type" value="Genomic_DNA"/>
</dbReference>
<organism evidence="2 3">
    <name type="scientific">Streptomyces finlayi</name>
    <dbReference type="NCBI Taxonomy" id="67296"/>
    <lineage>
        <taxon>Bacteria</taxon>
        <taxon>Bacillati</taxon>
        <taxon>Actinomycetota</taxon>
        <taxon>Actinomycetes</taxon>
        <taxon>Kitasatosporales</taxon>
        <taxon>Streptomycetaceae</taxon>
        <taxon>Streptomyces</taxon>
    </lineage>
</organism>
<name>A0A918X821_9ACTN</name>
<protein>
    <submittedName>
        <fullName evidence="2">Uncharacterized protein</fullName>
    </submittedName>
</protein>
<sequence>MSSPGSSPAGSESLVCVFERWATTRGVENSSVKQYRSILARSVEPFFGSRSLGSVTEPEIDE</sequence>
<evidence type="ECO:0000313" key="3">
    <source>
        <dbReference type="Proteomes" id="UP000638353"/>
    </source>
</evidence>
<evidence type="ECO:0000313" key="2">
    <source>
        <dbReference type="EMBL" id="GHD16791.1"/>
    </source>
</evidence>
<gene>
    <name evidence="2" type="ORF">GCM10010334_78140</name>
</gene>
<comment type="caution">
    <text evidence="2">The sequence shown here is derived from an EMBL/GenBank/DDBJ whole genome shotgun (WGS) entry which is preliminary data.</text>
</comment>